<feature type="chain" id="PRO_5010189627" evidence="1">
    <location>
        <begin position="31"/>
        <end position="188"/>
    </location>
</feature>
<dbReference type="FunFam" id="2.60.40.420:FF:000074">
    <property type="entry name" value="Blue copper binding protein-like"/>
    <property type="match status" value="1"/>
</dbReference>
<dbReference type="Proteomes" id="UP000087171">
    <property type="component" value="Chromosome Ca4"/>
</dbReference>
<protein>
    <submittedName>
        <fullName evidence="4">Mavicyanin-like</fullName>
    </submittedName>
</protein>
<dbReference type="AlphaFoldDB" id="A0A1S2Y1W6"/>
<dbReference type="CDD" id="cd04216">
    <property type="entry name" value="Phytocyanin"/>
    <property type="match status" value="1"/>
</dbReference>
<dbReference type="GO" id="GO:0005886">
    <property type="term" value="C:plasma membrane"/>
    <property type="evidence" value="ECO:0007669"/>
    <property type="project" value="TreeGrafter"/>
</dbReference>
<dbReference type="Pfam" id="PF02298">
    <property type="entry name" value="Cu_bind_like"/>
    <property type="match status" value="1"/>
</dbReference>
<proteinExistence type="predicted"/>
<keyword evidence="3" id="KW-1185">Reference proteome</keyword>
<dbReference type="eggNOG" id="ENOG502S1D3">
    <property type="taxonomic scope" value="Eukaryota"/>
</dbReference>
<evidence type="ECO:0000313" key="4">
    <source>
        <dbReference type="RefSeq" id="XP_004497181.1"/>
    </source>
</evidence>
<dbReference type="KEGG" id="cam:101499161"/>
<gene>
    <name evidence="4" type="primary">LOC101499161</name>
</gene>
<evidence type="ECO:0000313" key="3">
    <source>
        <dbReference type="Proteomes" id="UP000087171"/>
    </source>
</evidence>
<feature type="signal peptide" evidence="1">
    <location>
        <begin position="1"/>
        <end position="30"/>
    </location>
</feature>
<evidence type="ECO:0000256" key="1">
    <source>
        <dbReference type="SAM" id="SignalP"/>
    </source>
</evidence>
<name>A0A1S2Y1W6_CICAR</name>
<dbReference type="PANTHER" id="PTHR33021:SF179">
    <property type="entry name" value="OS09G0541100 PROTEIN"/>
    <property type="match status" value="1"/>
</dbReference>
<dbReference type="InterPro" id="IPR003245">
    <property type="entry name" value="Phytocyanin_dom"/>
</dbReference>
<reference evidence="3" key="1">
    <citation type="journal article" date="2013" name="Nat. Biotechnol.">
        <title>Draft genome sequence of chickpea (Cicer arietinum) provides a resource for trait improvement.</title>
        <authorList>
            <person name="Varshney R.K."/>
            <person name="Song C."/>
            <person name="Saxena R.K."/>
            <person name="Azam S."/>
            <person name="Yu S."/>
            <person name="Sharpe A.G."/>
            <person name="Cannon S."/>
            <person name="Baek J."/>
            <person name="Rosen B.D."/>
            <person name="Tar'an B."/>
            <person name="Millan T."/>
            <person name="Zhang X."/>
            <person name="Ramsay L.D."/>
            <person name="Iwata A."/>
            <person name="Wang Y."/>
            <person name="Nelson W."/>
            <person name="Farmer A.D."/>
            <person name="Gaur P.M."/>
            <person name="Soderlund C."/>
            <person name="Penmetsa R.V."/>
            <person name="Xu C."/>
            <person name="Bharti A.K."/>
            <person name="He W."/>
            <person name="Winter P."/>
            <person name="Zhao S."/>
            <person name="Hane J.K."/>
            <person name="Carrasquilla-Garcia N."/>
            <person name="Condie J.A."/>
            <person name="Upadhyaya H.D."/>
            <person name="Luo M.C."/>
            <person name="Thudi M."/>
            <person name="Gowda C.L."/>
            <person name="Singh N.P."/>
            <person name="Lichtenzveig J."/>
            <person name="Gali K.K."/>
            <person name="Rubio J."/>
            <person name="Nadarajan N."/>
            <person name="Dolezel J."/>
            <person name="Bansal K.C."/>
            <person name="Xu X."/>
            <person name="Edwards D."/>
            <person name="Zhang G."/>
            <person name="Kahl G."/>
            <person name="Gil J."/>
            <person name="Singh K.B."/>
            <person name="Datta S.K."/>
            <person name="Jackson S.A."/>
            <person name="Wang J."/>
            <person name="Cook D.R."/>
        </authorList>
    </citation>
    <scope>NUCLEOTIDE SEQUENCE [LARGE SCALE GENOMIC DNA]</scope>
    <source>
        <strain evidence="3">cv. CDC Frontier</strain>
    </source>
</reference>
<dbReference type="PANTHER" id="PTHR33021">
    <property type="entry name" value="BLUE COPPER PROTEIN"/>
    <property type="match status" value="1"/>
</dbReference>
<accession>A0A1S2Y1W6</accession>
<dbReference type="STRING" id="3827.A0A1S2Y1W6"/>
<dbReference type="InterPro" id="IPR039391">
    <property type="entry name" value="Phytocyanin-like"/>
</dbReference>
<feature type="domain" description="Phytocyanin" evidence="2">
    <location>
        <begin position="31"/>
        <end position="131"/>
    </location>
</feature>
<dbReference type="PROSITE" id="PS51485">
    <property type="entry name" value="PHYTOCYANIN"/>
    <property type="match status" value="1"/>
</dbReference>
<dbReference type="RefSeq" id="XP_004497181.1">
    <property type="nucleotide sequence ID" value="XM_004497124.3"/>
</dbReference>
<reference evidence="4" key="2">
    <citation type="submission" date="2025-08" db="UniProtKB">
        <authorList>
            <consortium name="RefSeq"/>
        </authorList>
    </citation>
    <scope>IDENTIFICATION</scope>
    <source>
        <tissue evidence="4">Etiolated seedlings</tissue>
    </source>
</reference>
<dbReference type="GO" id="GO:0009055">
    <property type="term" value="F:electron transfer activity"/>
    <property type="evidence" value="ECO:0007669"/>
    <property type="project" value="InterPro"/>
</dbReference>
<dbReference type="OrthoDB" id="1921208at2759"/>
<sequence>MGVTFFCKSCTLLLSILILLCSFLLNCVMASVYAVGDEDEWSSQTNYATWAETYNFSLGDVLVFKYVKGQHNVYEVKEETFRSCNGSSGVLAKYESGEDQVVLNKVKRYWFICNIAGHCLGGMRFGIEVKEDYSNNNVTNSMDGVLNPQIQPTSLENSCTSYNIYQRWRVIGKFIPFGAGLSLFNLYF</sequence>
<dbReference type="InterPro" id="IPR008972">
    <property type="entry name" value="Cupredoxin"/>
</dbReference>
<dbReference type="GeneID" id="101499161"/>
<organism evidence="3 4">
    <name type="scientific">Cicer arietinum</name>
    <name type="common">Chickpea</name>
    <name type="synonym">Garbanzo</name>
    <dbReference type="NCBI Taxonomy" id="3827"/>
    <lineage>
        <taxon>Eukaryota</taxon>
        <taxon>Viridiplantae</taxon>
        <taxon>Streptophyta</taxon>
        <taxon>Embryophyta</taxon>
        <taxon>Tracheophyta</taxon>
        <taxon>Spermatophyta</taxon>
        <taxon>Magnoliopsida</taxon>
        <taxon>eudicotyledons</taxon>
        <taxon>Gunneridae</taxon>
        <taxon>Pentapetalae</taxon>
        <taxon>rosids</taxon>
        <taxon>fabids</taxon>
        <taxon>Fabales</taxon>
        <taxon>Fabaceae</taxon>
        <taxon>Papilionoideae</taxon>
        <taxon>50 kb inversion clade</taxon>
        <taxon>NPAAA clade</taxon>
        <taxon>Hologalegina</taxon>
        <taxon>IRL clade</taxon>
        <taxon>Cicereae</taxon>
        <taxon>Cicer</taxon>
    </lineage>
</organism>
<keyword evidence="1" id="KW-0732">Signal</keyword>
<dbReference type="SUPFAM" id="SSF49503">
    <property type="entry name" value="Cupredoxins"/>
    <property type="match status" value="1"/>
</dbReference>
<dbReference type="Gene3D" id="2.60.40.420">
    <property type="entry name" value="Cupredoxins - blue copper proteins"/>
    <property type="match status" value="1"/>
</dbReference>
<dbReference type="PaxDb" id="3827-XP_004497181.1"/>
<evidence type="ECO:0000259" key="2">
    <source>
        <dbReference type="PROSITE" id="PS51485"/>
    </source>
</evidence>